<dbReference type="InterPro" id="IPR016024">
    <property type="entry name" value="ARM-type_fold"/>
</dbReference>
<name>A0A9W8AX80_9FUNG</name>
<evidence type="ECO:0000313" key="5">
    <source>
        <dbReference type="EMBL" id="KAJ1967604.1"/>
    </source>
</evidence>
<feature type="domain" description="Pre-rRNA-processing protein Ipi1 N-terminal" evidence="3">
    <location>
        <begin position="64"/>
        <end position="142"/>
    </location>
</feature>
<dbReference type="EMBL" id="JANBPY010000311">
    <property type="protein sequence ID" value="KAJ1967604.1"/>
    <property type="molecule type" value="Genomic_DNA"/>
</dbReference>
<dbReference type="OrthoDB" id="361362at2759"/>
<dbReference type="AlphaFoldDB" id="A0A9W8AX80"/>
<feature type="region of interest" description="Disordered" evidence="2">
    <location>
        <begin position="124"/>
        <end position="146"/>
    </location>
</feature>
<feature type="compositionally biased region" description="Polar residues" evidence="2">
    <location>
        <begin position="125"/>
        <end position="134"/>
    </location>
</feature>
<evidence type="ECO:0000256" key="2">
    <source>
        <dbReference type="SAM" id="MobiDB-lite"/>
    </source>
</evidence>
<feature type="domain" description="TEX10-like TPR repeats" evidence="4">
    <location>
        <begin position="498"/>
        <end position="621"/>
    </location>
</feature>
<feature type="region of interest" description="Disordered" evidence="2">
    <location>
        <begin position="199"/>
        <end position="220"/>
    </location>
</feature>
<gene>
    <name evidence="5" type="primary">IPI1_1</name>
    <name evidence="5" type="ORF">IWQ62_001758</name>
</gene>
<feature type="compositionally biased region" description="Low complexity" evidence="2">
    <location>
        <begin position="209"/>
        <end position="220"/>
    </location>
</feature>
<dbReference type="Pfam" id="PF12333">
    <property type="entry name" value="Ipi1_N"/>
    <property type="match status" value="1"/>
</dbReference>
<dbReference type="InterPro" id="IPR057949">
    <property type="entry name" value="TPR_TEX10"/>
</dbReference>
<reference evidence="5" key="1">
    <citation type="submission" date="2022-07" db="EMBL/GenBank/DDBJ databases">
        <title>Phylogenomic reconstructions and comparative analyses of Kickxellomycotina fungi.</title>
        <authorList>
            <person name="Reynolds N.K."/>
            <person name="Stajich J.E."/>
            <person name="Barry K."/>
            <person name="Grigoriev I.V."/>
            <person name="Crous P."/>
            <person name="Smith M.E."/>
        </authorList>
    </citation>
    <scope>NUCLEOTIDE SEQUENCE</scope>
    <source>
        <strain evidence="5">RSA 1196</strain>
    </source>
</reference>
<accession>A0A9W8AX80</accession>
<feature type="non-terminal residue" evidence="5">
    <location>
        <position position="623"/>
    </location>
</feature>
<organism evidence="5 6">
    <name type="scientific">Dispira parvispora</name>
    <dbReference type="NCBI Taxonomy" id="1520584"/>
    <lineage>
        <taxon>Eukaryota</taxon>
        <taxon>Fungi</taxon>
        <taxon>Fungi incertae sedis</taxon>
        <taxon>Zoopagomycota</taxon>
        <taxon>Kickxellomycotina</taxon>
        <taxon>Dimargaritomycetes</taxon>
        <taxon>Dimargaritales</taxon>
        <taxon>Dimargaritaceae</taxon>
        <taxon>Dispira</taxon>
    </lineage>
</organism>
<dbReference type="Pfam" id="PF25781">
    <property type="entry name" value="TPR_TEX10"/>
    <property type="match status" value="1"/>
</dbReference>
<sequence length="623" mass="69488">AVVRKEAVQGLEEIVRQHPEHLVQNLGAVVHALVRLFVDDEPVLRKLVRQFCQTHLAQVPLTGLAPFHSLIMAFTCSAMTHIEEDIRLDGLRLLDNWVDIFPTIMARYKATVLPIYFDMLRTDTRSQGGESSNSARATTTPRRARLGSQMWSQAVRHVVTTENAAIPTLLRQPGSLLPSQTGSPFVYLDLFGENMLSDKSTANSSTVSNPTNPTPDQQPTTGRQVLAELFPFLQAAWVEACPAVFIDGARVRNDQPELAILDLVIQILRVLWREDFHLAPGSPLNEDDEFVQLMKHIMIYFPFGHNVVRLQDKHTQSIFQDMNSAVCEMVAQLLATSGRTGNLLGTDPTTNNTAVVQTKKSARSKAKSMDRDLARWSLDIFNFILLALGSSEQADGSPKEGYYLTQVSSTVQSQVRFDPPGLVAALPAVWRLQTGLSSELGGALYRALFHYFQTESTRSPAKLIMLEYLARLFEIQTSSSSPIIPQLRNETGEVTSLLESWLIALPRLLWELKSDFPRASTVTLKVLALALKRTGSYINASTWTRIQLTLVPFFYVQIPNKGAMFGPFINLPAELQKLVAELLYYCPNVNDKVTDALNHCLAEKGDHISSPVQTYFREILSLA</sequence>
<feature type="compositionally biased region" description="Polar residues" evidence="2">
    <location>
        <begin position="199"/>
        <end position="208"/>
    </location>
</feature>
<dbReference type="Proteomes" id="UP001150925">
    <property type="component" value="Unassembled WGS sequence"/>
</dbReference>
<evidence type="ECO:0000259" key="3">
    <source>
        <dbReference type="Pfam" id="PF12333"/>
    </source>
</evidence>
<protein>
    <submittedName>
        <fullName evidence="5">rRNA processing protein</fullName>
    </submittedName>
</protein>
<keyword evidence="6" id="KW-1185">Reference proteome</keyword>
<evidence type="ECO:0000313" key="6">
    <source>
        <dbReference type="Proteomes" id="UP001150925"/>
    </source>
</evidence>
<evidence type="ECO:0000259" key="4">
    <source>
        <dbReference type="Pfam" id="PF25781"/>
    </source>
</evidence>
<evidence type="ECO:0000256" key="1">
    <source>
        <dbReference type="ARBA" id="ARBA00002355"/>
    </source>
</evidence>
<dbReference type="InterPro" id="IPR024679">
    <property type="entry name" value="Ipi1_N"/>
</dbReference>
<comment type="caution">
    <text evidence="5">The sequence shown here is derived from an EMBL/GenBank/DDBJ whole genome shotgun (WGS) entry which is preliminary data.</text>
</comment>
<dbReference type="SUPFAM" id="SSF48371">
    <property type="entry name" value="ARM repeat"/>
    <property type="match status" value="1"/>
</dbReference>
<comment type="function">
    <text evidence="1">Component of the RIX1 complex required for processing of ITS2 sequences from 35S pre-rRNA.</text>
</comment>
<proteinExistence type="predicted"/>
<dbReference type="Gene3D" id="1.25.10.10">
    <property type="entry name" value="Leucine-rich Repeat Variant"/>
    <property type="match status" value="1"/>
</dbReference>
<dbReference type="InterPro" id="IPR011989">
    <property type="entry name" value="ARM-like"/>
</dbReference>